<dbReference type="Gene3D" id="2.60.40.770">
    <property type="match status" value="1"/>
</dbReference>
<dbReference type="AlphaFoldDB" id="A0A0K0EBH5"/>
<dbReference type="SUPFAM" id="SSF81296">
    <property type="entry name" value="E set domains"/>
    <property type="match status" value="1"/>
</dbReference>
<dbReference type="PANTHER" id="PTHR35573">
    <property type="entry name" value="PROTEIN CBG22129"/>
    <property type="match status" value="1"/>
</dbReference>
<dbReference type="WBParaSite" id="SSTP_0000684600.1">
    <property type="protein sequence ID" value="SSTP_0000684600.1"/>
    <property type="gene ID" value="SSTP_0000684600"/>
</dbReference>
<evidence type="ECO:0000256" key="1">
    <source>
        <dbReference type="SAM" id="SignalP"/>
    </source>
</evidence>
<dbReference type="Proteomes" id="UP000035681">
    <property type="component" value="Unplaced"/>
</dbReference>
<evidence type="ECO:0000313" key="5">
    <source>
        <dbReference type="WBParaSite" id="TCONS_00007879.p1"/>
    </source>
</evidence>
<keyword evidence="1" id="KW-0732">Signal</keyword>
<sequence>MILKICSLFVITFIQLSMCCQNFPNGTDAKLNWYRCSDTGDINFNSIVTVDEENNIEYPIKLGRPLNVNANIDNNGLFLSSIRLDITLFRWGGWQGCSWNKIPTLGLLSNLNACKNGVPCPIKSGKNMDMKVIIDFTKFRPIILLLKNDSPYQIMYKLTDNISGKTSCVVVQARSLTKG</sequence>
<dbReference type="PANTHER" id="PTHR35573:SF1">
    <property type="entry name" value="ML DOMAIN-CONTAINING PROTEIN"/>
    <property type="match status" value="1"/>
</dbReference>
<evidence type="ECO:0000313" key="3">
    <source>
        <dbReference type="Proteomes" id="UP000035681"/>
    </source>
</evidence>
<feature type="chain" id="PRO_5005327778" evidence="1">
    <location>
        <begin position="20"/>
        <end position="179"/>
    </location>
</feature>
<protein>
    <submittedName>
        <fullName evidence="4 5">ML domain-containing protein</fullName>
    </submittedName>
</protein>
<dbReference type="InterPro" id="IPR003172">
    <property type="entry name" value="ML_dom"/>
</dbReference>
<dbReference type="Pfam" id="PF02221">
    <property type="entry name" value="E1_DerP2_DerF2"/>
    <property type="match status" value="1"/>
</dbReference>
<dbReference type="InterPro" id="IPR014756">
    <property type="entry name" value="Ig_E-set"/>
</dbReference>
<evidence type="ECO:0000259" key="2">
    <source>
        <dbReference type="Pfam" id="PF02221"/>
    </source>
</evidence>
<keyword evidence="3" id="KW-1185">Reference proteome</keyword>
<organism evidence="4">
    <name type="scientific">Strongyloides stercoralis</name>
    <name type="common">Threadworm</name>
    <dbReference type="NCBI Taxonomy" id="6248"/>
    <lineage>
        <taxon>Eukaryota</taxon>
        <taxon>Metazoa</taxon>
        <taxon>Ecdysozoa</taxon>
        <taxon>Nematoda</taxon>
        <taxon>Chromadorea</taxon>
        <taxon>Rhabditida</taxon>
        <taxon>Tylenchina</taxon>
        <taxon>Panagrolaimomorpha</taxon>
        <taxon>Strongyloidoidea</taxon>
        <taxon>Strongyloididae</taxon>
        <taxon>Strongyloides</taxon>
    </lineage>
</organism>
<name>A0A0K0EBH5_STRER</name>
<feature type="domain" description="MD-2-related lipid-recognition" evidence="2">
    <location>
        <begin position="31"/>
        <end position="174"/>
    </location>
</feature>
<accession>A0A0K0EBH5</accession>
<dbReference type="WBParaSite" id="TCONS_00007879.p1">
    <property type="protein sequence ID" value="TCONS_00007879.p1"/>
    <property type="gene ID" value="XLOC_005888"/>
</dbReference>
<evidence type="ECO:0000313" key="4">
    <source>
        <dbReference type="WBParaSite" id="SSTP_0000684600.1"/>
    </source>
</evidence>
<feature type="signal peptide" evidence="1">
    <location>
        <begin position="1"/>
        <end position="19"/>
    </location>
</feature>
<proteinExistence type="predicted"/>
<reference evidence="4" key="1">
    <citation type="submission" date="2015-08" db="UniProtKB">
        <authorList>
            <consortium name="WormBaseParasite"/>
        </authorList>
    </citation>
    <scope>IDENTIFICATION</scope>
</reference>